<evidence type="ECO:0000313" key="3">
    <source>
        <dbReference type="EMBL" id="NOJ77205.1"/>
    </source>
</evidence>
<sequence>MSPALTNFLFEAANFLVLAAVLGWLLFKPVRRALDAEQARHAQETEAARHLREEAEVLAREARAEREAAGREREARRREMLASARNEALQAAEASKRAQVAERQRMEKELQDWRDASASELVDTVGRIAAESVRRLLSAFDGPALDLALVRAACAELDSVPVEARGAALVESARPLDARSRTLLEEALGGGVHERVVGELGAGVRVTTPAGQVDATAVAVARQAARSVNRVRDAHGVSLEGG</sequence>
<evidence type="ECO:0000256" key="1">
    <source>
        <dbReference type="SAM" id="Coils"/>
    </source>
</evidence>
<feature type="transmembrane region" description="Helical" evidence="2">
    <location>
        <begin position="6"/>
        <end position="27"/>
    </location>
</feature>
<dbReference type="EMBL" id="JABFNT010000006">
    <property type="protein sequence ID" value="NOJ77205.1"/>
    <property type="molecule type" value="Genomic_DNA"/>
</dbReference>
<protein>
    <submittedName>
        <fullName evidence="3">Uncharacterized protein</fullName>
    </submittedName>
</protein>
<comment type="caution">
    <text evidence="3">The sequence shown here is derived from an EMBL/GenBank/DDBJ whole genome shotgun (WGS) entry which is preliminary data.</text>
</comment>
<keyword evidence="1" id="KW-0175">Coiled coil</keyword>
<organism evidence="3 4">
    <name type="scientific">Myxococcus xanthus</name>
    <dbReference type="NCBI Taxonomy" id="34"/>
    <lineage>
        <taxon>Bacteria</taxon>
        <taxon>Pseudomonadati</taxon>
        <taxon>Myxococcota</taxon>
        <taxon>Myxococcia</taxon>
        <taxon>Myxococcales</taxon>
        <taxon>Cystobacterineae</taxon>
        <taxon>Myxococcaceae</taxon>
        <taxon>Myxococcus</taxon>
    </lineage>
</organism>
<evidence type="ECO:0000313" key="4">
    <source>
        <dbReference type="Proteomes" id="UP000533080"/>
    </source>
</evidence>
<evidence type="ECO:0000256" key="2">
    <source>
        <dbReference type="SAM" id="Phobius"/>
    </source>
</evidence>
<proteinExistence type="predicted"/>
<keyword evidence="2" id="KW-0472">Membrane</keyword>
<keyword evidence="2" id="KW-0812">Transmembrane</keyword>
<dbReference type="AlphaFoldDB" id="A0A7Y4MP90"/>
<dbReference type="RefSeq" id="WP_171439726.1">
    <property type="nucleotide sequence ID" value="NZ_JABFNS010000058.1"/>
</dbReference>
<keyword evidence="2" id="KW-1133">Transmembrane helix</keyword>
<accession>A0A7Y4MP90</accession>
<feature type="coiled-coil region" evidence="1">
    <location>
        <begin position="34"/>
        <end position="116"/>
    </location>
</feature>
<name>A0A7Y4MP90_MYXXA</name>
<dbReference type="Proteomes" id="UP000533080">
    <property type="component" value="Unassembled WGS sequence"/>
</dbReference>
<gene>
    <name evidence="3" type="ORF">HNV28_02330</name>
</gene>
<reference evidence="3 4" key="1">
    <citation type="submission" date="2020-05" db="EMBL/GenBank/DDBJ databases">
        <authorList>
            <person name="Whitworth D."/>
        </authorList>
    </citation>
    <scope>NUCLEOTIDE SEQUENCE [LARGE SCALE GENOMIC DNA]</scope>
    <source>
        <strain evidence="3 4">AM005</strain>
    </source>
</reference>